<dbReference type="InterPro" id="IPR003347">
    <property type="entry name" value="JmjC_dom"/>
</dbReference>
<feature type="domain" description="JmjC" evidence="2">
    <location>
        <begin position="596"/>
        <end position="749"/>
    </location>
</feature>
<dbReference type="PROSITE" id="PS51184">
    <property type="entry name" value="JMJC"/>
    <property type="match status" value="1"/>
</dbReference>
<feature type="compositionally biased region" description="Basic residues" evidence="1">
    <location>
        <begin position="48"/>
        <end position="59"/>
    </location>
</feature>
<feature type="compositionally biased region" description="Polar residues" evidence="1">
    <location>
        <begin position="329"/>
        <end position="342"/>
    </location>
</feature>
<dbReference type="SUPFAM" id="SSF51197">
    <property type="entry name" value="Clavaminate synthase-like"/>
    <property type="match status" value="1"/>
</dbReference>
<feature type="region of interest" description="Disordered" evidence="1">
    <location>
        <begin position="921"/>
        <end position="1055"/>
    </location>
</feature>
<dbReference type="STRING" id="92696.A0A4R0R861"/>
<accession>A0A4R0R861</accession>
<sequence length="1055" mass="115701">MEFVFDLATGDAKPNKPRGQGANQKQDLTKLAPKEREAAEKKREYTRLAKRRERHRKKAANTQPLQAPAPLASVDRGQGGFDDAFAPQPDDPMSVDFLPEVPSVDREQFGSQEASGSGWNRGEQADEVHPRPVQGNPGSPLEGPPTRTVRNASHRSARSSSKVPVASTSRPGSTPYAFSATSAEGSSNLVDVASRSRYTTTHDQSPFMTPDLSNSMLFGGPTPAPLTPKYTGDGYLPDVGYHSDAHSDAGPGMSFSPSYGGFPEPDHPMESRPPSPDDVHVPIPTSFAAFHATDPTTSAVPMQLSPLPAHSSPESSLPPSQFEAPSQPLPGSTSAVLASDPTSGPVPVQLEPAPSRSTPEPPIPPVPVEATDQPAESADPNPSGQPPRWRKPLPPALREDPTLGLPDRPKDLRTWEGKAYKPDARDVYWRDGTITKAPYQVADPNAKKRTNKLQHDEDHLVKLADDALPAQTHCPWFRLIFYDEAKEPAELADEITRFQARGGTCHLIGFPPMFAAKYLKWSLPVFQSRLNVSASQPFEAQDAEARTRNADNTEKTSIHSTRLMADFLDDVNERPYTVTRAILDAPALRSNAPQFVGQMDDSHAAFLSNLVGDPYRRSMPLDVAKSESWLLVHTGGFHTYTHNDSEGLGTHVRNVSGVKGWVFSRHPKIQAARNQKQYHAACDNMKAYTVDFPEDLERYVVWLHPGDILIQGPGQYHEVYTPIPTVTVGGHFYSLNTMHLSETVLYYTHGVHATDTNHRHHSASLVAALMINRLKDKGPRSYPKKSLMGLCNLILHPEAYHLHRYRDPDLYFRRAMESYAAEKAHVDPPTEVDDMDDIKQARANARILQTALGFEFNWRKTNRGDDYSNYAFAGEGLYDPGPDVFLSAELLDQLNALIEPRPDVHAYDSTEYATWHAASARDHPFDTDSDAESTASSPAQGSAVPLLPLRVPSSLPPDSDADDDEDDIPLSSFLRPKKRRRLDKSKTSPPPSRSSTTLTTQAQHSAGGDARSARADGSEGDDESSPLSEVTSDEDMKSAPSSDASYKASEPSEEE</sequence>
<feature type="compositionally biased region" description="Acidic residues" evidence="1">
    <location>
        <begin position="959"/>
        <end position="968"/>
    </location>
</feature>
<proteinExistence type="predicted"/>
<feature type="region of interest" description="Disordered" evidence="1">
    <location>
        <begin position="1"/>
        <end position="412"/>
    </location>
</feature>
<reference evidence="3 4" key="1">
    <citation type="submission" date="2018-11" db="EMBL/GenBank/DDBJ databases">
        <title>Genome assembly of Steccherinum ochraceum LE-BIN_3174, the white-rot fungus of the Steccherinaceae family (The Residual Polyporoid clade, Polyporales, Basidiomycota).</title>
        <authorList>
            <person name="Fedorova T.V."/>
            <person name="Glazunova O.A."/>
            <person name="Landesman E.O."/>
            <person name="Moiseenko K.V."/>
            <person name="Psurtseva N.V."/>
            <person name="Savinova O.S."/>
            <person name="Shakhova N.V."/>
            <person name="Tyazhelova T.V."/>
            <person name="Vasina D.V."/>
        </authorList>
    </citation>
    <scope>NUCLEOTIDE SEQUENCE [LARGE SCALE GENOMIC DNA]</scope>
    <source>
        <strain evidence="3 4">LE-BIN_3174</strain>
    </source>
</reference>
<gene>
    <name evidence="3" type="ORF">EIP91_010706</name>
</gene>
<name>A0A4R0R861_9APHY</name>
<dbReference type="AlphaFoldDB" id="A0A4R0R861"/>
<feature type="compositionally biased region" description="Polar residues" evidence="1">
    <location>
        <begin position="179"/>
        <end position="189"/>
    </location>
</feature>
<comment type="caution">
    <text evidence="3">The sequence shown here is derived from an EMBL/GenBank/DDBJ whole genome shotgun (WGS) entry which is preliminary data.</text>
</comment>
<dbReference type="EMBL" id="RWJN01000657">
    <property type="protein sequence ID" value="TCD60109.1"/>
    <property type="molecule type" value="Genomic_DNA"/>
</dbReference>
<protein>
    <recommendedName>
        <fullName evidence="2">JmjC domain-containing protein</fullName>
    </recommendedName>
</protein>
<dbReference type="Proteomes" id="UP000292702">
    <property type="component" value="Unassembled WGS sequence"/>
</dbReference>
<evidence type="ECO:0000256" key="1">
    <source>
        <dbReference type="SAM" id="MobiDB-lite"/>
    </source>
</evidence>
<dbReference type="OrthoDB" id="2635829at2759"/>
<feature type="compositionally biased region" description="Basic and acidic residues" evidence="1">
    <location>
        <begin position="397"/>
        <end position="412"/>
    </location>
</feature>
<evidence type="ECO:0000259" key="2">
    <source>
        <dbReference type="PROSITE" id="PS51184"/>
    </source>
</evidence>
<organism evidence="3 4">
    <name type="scientific">Steccherinum ochraceum</name>
    <dbReference type="NCBI Taxonomy" id="92696"/>
    <lineage>
        <taxon>Eukaryota</taxon>
        <taxon>Fungi</taxon>
        <taxon>Dikarya</taxon>
        <taxon>Basidiomycota</taxon>
        <taxon>Agaricomycotina</taxon>
        <taxon>Agaricomycetes</taxon>
        <taxon>Polyporales</taxon>
        <taxon>Steccherinaceae</taxon>
        <taxon>Steccherinum</taxon>
    </lineage>
</organism>
<feature type="compositionally biased region" description="Basic and acidic residues" evidence="1">
    <location>
        <begin position="264"/>
        <end position="280"/>
    </location>
</feature>
<feature type="compositionally biased region" description="Basic and acidic residues" evidence="1">
    <location>
        <begin position="32"/>
        <end position="47"/>
    </location>
</feature>
<feature type="compositionally biased region" description="Low complexity" evidence="1">
    <location>
        <begin position="932"/>
        <end position="958"/>
    </location>
</feature>
<feature type="compositionally biased region" description="Low complexity" evidence="1">
    <location>
        <begin position="81"/>
        <end position="92"/>
    </location>
</feature>
<feature type="compositionally biased region" description="Low complexity" evidence="1">
    <location>
        <begin position="993"/>
        <end position="1010"/>
    </location>
</feature>
<evidence type="ECO:0000313" key="4">
    <source>
        <dbReference type="Proteomes" id="UP000292702"/>
    </source>
</evidence>
<keyword evidence="4" id="KW-1185">Reference proteome</keyword>
<dbReference type="Gene3D" id="2.60.120.650">
    <property type="entry name" value="Cupin"/>
    <property type="match status" value="1"/>
</dbReference>
<feature type="compositionally biased region" description="Polar residues" evidence="1">
    <location>
        <begin position="196"/>
        <end position="216"/>
    </location>
</feature>
<feature type="compositionally biased region" description="Polar residues" evidence="1">
    <location>
        <begin position="109"/>
        <end position="118"/>
    </location>
</feature>
<evidence type="ECO:0000313" key="3">
    <source>
        <dbReference type="EMBL" id="TCD60109.1"/>
    </source>
</evidence>